<sequence length="85" mass="9514">MGGKIIDKKKINTVETNQTSQKQVVSIFHPQTAKAKQTKKSKIGSNRNNLVNNNIVENITSHVSKCYLKGGRKKKVKLYVGKTNM</sequence>
<dbReference type="EMBL" id="ASPP01003361">
    <property type="protein sequence ID" value="ETO33480.1"/>
    <property type="molecule type" value="Genomic_DNA"/>
</dbReference>
<evidence type="ECO:0000313" key="1">
    <source>
        <dbReference type="EMBL" id="ETO33480.1"/>
    </source>
</evidence>
<comment type="caution">
    <text evidence="1">The sequence shown here is derived from an EMBL/GenBank/DDBJ whole genome shotgun (WGS) entry which is preliminary data.</text>
</comment>
<keyword evidence="2" id="KW-1185">Reference proteome</keyword>
<gene>
    <name evidence="1" type="ORF">RFI_03621</name>
</gene>
<evidence type="ECO:0000313" key="2">
    <source>
        <dbReference type="Proteomes" id="UP000023152"/>
    </source>
</evidence>
<dbReference type="Proteomes" id="UP000023152">
    <property type="component" value="Unassembled WGS sequence"/>
</dbReference>
<name>X6P4M2_RETFI</name>
<protein>
    <submittedName>
        <fullName evidence="1">Uncharacterized protein</fullName>
    </submittedName>
</protein>
<proteinExistence type="predicted"/>
<dbReference type="AlphaFoldDB" id="X6P4M2"/>
<organism evidence="1 2">
    <name type="scientific">Reticulomyxa filosa</name>
    <dbReference type="NCBI Taxonomy" id="46433"/>
    <lineage>
        <taxon>Eukaryota</taxon>
        <taxon>Sar</taxon>
        <taxon>Rhizaria</taxon>
        <taxon>Retaria</taxon>
        <taxon>Foraminifera</taxon>
        <taxon>Monothalamids</taxon>
        <taxon>Reticulomyxidae</taxon>
        <taxon>Reticulomyxa</taxon>
    </lineage>
</organism>
<reference evidence="1 2" key="1">
    <citation type="journal article" date="2013" name="Curr. Biol.">
        <title>The Genome of the Foraminiferan Reticulomyxa filosa.</title>
        <authorList>
            <person name="Glockner G."/>
            <person name="Hulsmann N."/>
            <person name="Schleicher M."/>
            <person name="Noegel A.A."/>
            <person name="Eichinger L."/>
            <person name="Gallinger C."/>
            <person name="Pawlowski J."/>
            <person name="Sierra R."/>
            <person name="Euteneuer U."/>
            <person name="Pillet L."/>
            <person name="Moustafa A."/>
            <person name="Platzer M."/>
            <person name="Groth M."/>
            <person name="Szafranski K."/>
            <person name="Schliwa M."/>
        </authorList>
    </citation>
    <scope>NUCLEOTIDE SEQUENCE [LARGE SCALE GENOMIC DNA]</scope>
</reference>
<accession>X6P4M2</accession>